<organism evidence="3 4">
    <name type="scientific">Tropicimonas isoalkanivorans</name>
    <dbReference type="NCBI Taxonomy" id="441112"/>
    <lineage>
        <taxon>Bacteria</taxon>
        <taxon>Pseudomonadati</taxon>
        <taxon>Pseudomonadota</taxon>
        <taxon>Alphaproteobacteria</taxon>
        <taxon>Rhodobacterales</taxon>
        <taxon>Roseobacteraceae</taxon>
        <taxon>Tropicimonas</taxon>
    </lineage>
</organism>
<dbReference type="Pfam" id="PF11737">
    <property type="entry name" value="DUF3300"/>
    <property type="match status" value="1"/>
</dbReference>
<proteinExistence type="predicted"/>
<dbReference type="Proteomes" id="UP000198728">
    <property type="component" value="Unassembled WGS sequence"/>
</dbReference>
<feature type="chain" id="PRO_5011503846" description="DUF3300 domain-containing protein" evidence="2">
    <location>
        <begin position="21"/>
        <end position="605"/>
    </location>
</feature>
<feature type="compositionally biased region" description="Basic and acidic residues" evidence="1">
    <location>
        <begin position="567"/>
        <end position="605"/>
    </location>
</feature>
<dbReference type="STRING" id="441112.SAMN04488094_103204"/>
<dbReference type="RefSeq" id="WP_177208282.1">
    <property type="nucleotide sequence ID" value="NZ_FOLG01000003.1"/>
</dbReference>
<evidence type="ECO:0000313" key="4">
    <source>
        <dbReference type="Proteomes" id="UP000198728"/>
    </source>
</evidence>
<dbReference type="PANTHER" id="PTHR40269">
    <property type="entry name" value="OUTER MEMBRANE PROTEIN-RELATED"/>
    <property type="match status" value="1"/>
</dbReference>
<dbReference type="InterPro" id="IPR021728">
    <property type="entry name" value="DUF3300"/>
</dbReference>
<protein>
    <recommendedName>
        <fullName evidence="5">DUF3300 domain-containing protein</fullName>
    </recommendedName>
</protein>
<sequence length="605" mass="68901">MRSKFLATLIMVLAANGAAAQEGTSLLRPVQRPDNAQDSAARIKAILEGSNSPYADQLQQVAGSTAVLPMTASELDRIVAPVALYPDPLLAQILVASTFPSDVVEADRLLTQTEYMSDAELSTALQEQTWDPSVVVLLSGFPTVLKRMAEDLDWTKTLGDAILYQEDDVLTAVQRMRAEAKTIGNLETNEAQVVEEEDEQIYIRPANPEVVYVPSYDPVTTYSTKNVPYSTGSTYGTGYNSGTTYGTGYNTGYTTGTGTGIGGLLGNPIVAGALGFGSALLVDELFNNDDDDDDDDDDGWDDYWKQRQTIDWNDRRFYPRPRYTNDGQRLSWDQERDRYYDREARRWRRDADVERARLDERRQALKWLDHQSDVREDRLKALRKREREAEQAVARQREAIQAAREEAREAESEADRLREKRRNQAERLDEREAEREREARREERQLERQREAEREARRQARAEEQAAEERRERRERRQQEADRQNKQQMQVSTEADKQRKTADDDRKKQQAASDTKKRQQTEQTAKKDDGGNKKSANKADDSQKKKANDAQKQGGKKADNNKQNSKKQQDKNQQKQASKKDDKKSGKGKRANCDDGKKGDCKKGN</sequence>
<reference evidence="3 4" key="1">
    <citation type="submission" date="2016-10" db="EMBL/GenBank/DDBJ databases">
        <authorList>
            <person name="de Groot N.N."/>
        </authorList>
    </citation>
    <scope>NUCLEOTIDE SEQUENCE [LARGE SCALE GENOMIC DNA]</scope>
    <source>
        <strain evidence="3 4">DSM 19548</strain>
    </source>
</reference>
<keyword evidence="4" id="KW-1185">Reference proteome</keyword>
<evidence type="ECO:0008006" key="5">
    <source>
        <dbReference type="Google" id="ProtNLM"/>
    </source>
</evidence>
<feature type="region of interest" description="Disordered" evidence="1">
    <location>
        <begin position="393"/>
        <end position="605"/>
    </location>
</feature>
<evidence type="ECO:0000313" key="3">
    <source>
        <dbReference type="EMBL" id="SFC24722.1"/>
    </source>
</evidence>
<evidence type="ECO:0000256" key="2">
    <source>
        <dbReference type="SAM" id="SignalP"/>
    </source>
</evidence>
<feature type="signal peptide" evidence="2">
    <location>
        <begin position="1"/>
        <end position="20"/>
    </location>
</feature>
<feature type="compositionally biased region" description="Basic and acidic residues" evidence="1">
    <location>
        <begin position="494"/>
        <end position="549"/>
    </location>
</feature>
<dbReference type="AlphaFoldDB" id="A0A1I1HMC7"/>
<feature type="compositionally biased region" description="Basic and acidic residues" evidence="1">
    <location>
        <begin position="393"/>
        <end position="485"/>
    </location>
</feature>
<dbReference type="EMBL" id="FOLG01000003">
    <property type="protein sequence ID" value="SFC24722.1"/>
    <property type="molecule type" value="Genomic_DNA"/>
</dbReference>
<evidence type="ECO:0000256" key="1">
    <source>
        <dbReference type="SAM" id="MobiDB-lite"/>
    </source>
</evidence>
<dbReference type="PANTHER" id="PTHR40269:SF1">
    <property type="entry name" value="OUTER MEMBRANE PROTEIN"/>
    <property type="match status" value="1"/>
</dbReference>
<gene>
    <name evidence="3" type="ORF">SAMN04488094_103204</name>
</gene>
<keyword evidence="2" id="KW-0732">Signal</keyword>
<accession>A0A1I1HMC7</accession>
<name>A0A1I1HMC7_9RHOB</name>